<evidence type="ECO:0000313" key="3">
    <source>
        <dbReference type="EMBL" id="NGN65552.1"/>
    </source>
</evidence>
<dbReference type="Gene3D" id="3.30.300.30">
    <property type="match status" value="1"/>
</dbReference>
<evidence type="ECO:0000259" key="2">
    <source>
        <dbReference type="Pfam" id="PF13193"/>
    </source>
</evidence>
<gene>
    <name evidence="3" type="ORF">G5C51_16810</name>
</gene>
<dbReference type="SUPFAM" id="SSF56801">
    <property type="entry name" value="Acetyl-CoA synthetase-like"/>
    <property type="match status" value="1"/>
</dbReference>
<organism evidence="3 4">
    <name type="scientific">Streptomyces coryli</name>
    <dbReference type="NCBI Taxonomy" id="1128680"/>
    <lineage>
        <taxon>Bacteria</taxon>
        <taxon>Bacillati</taxon>
        <taxon>Actinomycetota</taxon>
        <taxon>Actinomycetes</taxon>
        <taxon>Kitasatosporales</taxon>
        <taxon>Streptomycetaceae</taxon>
        <taxon>Streptomyces</taxon>
    </lineage>
</organism>
<proteinExistence type="predicted"/>
<feature type="domain" description="AMP-dependent synthetase/ligase" evidence="1">
    <location>
        <begin position="17"/>
        <end position="349"/>
    </location>
</feature>
<dbReference type="InterPro" id="IPR045851">
    <property type="entry name" value="AMP-bd_C_sf"/>
</dbReference>
<dbReference type="PROSITE" id="PS00455">
    <property type="entry name" value="AMP_BINDING"/>
    <property type="match status" value="1"/>
</dbReference>
<dbReference type="GO" id="GO:0047527">
    <property type="term" value="F:2,3-dihydroxybenzoate-serine ligase activity"/>
    <property type="evidence" value="ECO:0007669"/>
    <property type="project" value="TreeGrafter"/>
</dbReference>
<dbReference type="InterPro" id="IPR025110">
    <property type="entry name" value="AMP-bd_C"/>
</dbReference>
<dbReference type="Pfam" id="PF13193">
    <property type="entry name" value="AMP-binding_C"/>
    <property type="match status" value="1"/>
</dbReference>
<comment type="caution">
    <text evidence="3">The sequence shown here is derived from an EMBL/GenBank/DDBJ whole genome shotgun (WGS) entry which is preliminary data.</text>
</comment>
<protein>
    <submittedName>
        <fullName evidence="3">AMP-binding protein</fullName>
    </submittedName>
</protein>
<evidence type="ECO:0000313" key="4">
    <source>
        <dbReference type="Proteomes" id="UP000481583"/>
    </source>
</evidence>
<dbReference type="GO" id="GO:0009366">
    <property type="term" value="C:enterobactin synthetase complex"/>
    <property type="evidence" value="ECO:0007669"/>
    <property type="project" value="TreeGrafter"/>
</dbReference>
<dbReference type="RefSeq" id="WP_165238079.1">
    <property type="nucleotide sequence ID" value="NZ_JAAKZV010000065.1"/>
</dbReference>
<accession>A0A6G4U0N1</accession>
<dbReference type="GO" id="GO:0043041">
    <property type="term" value="P:amino acid activation for nonribosomal peptide biosynthetic process"/>
    <property type="evidence" value="ECO:0007669"/>
    <property type="project" value="TreeGrafter"/>
</dbReference>
<keyword evidence="4" id="KW-1185">Reference proteome</keyword>
<dbReference type="AlphaFoldDB" id="A0A6G4U0N1"/>
<evidence type="ECO:0000259" key="1">
    <source>
        <dbReference type="Pfam" id="PF00501"/>
    </source>
</evidence>
<dbReference type="InterPro" id="IPR000873">
    <property type="entry name" value="AMP-dep_synth/lig_dom"/>
</dbReference>
<feature type="domain" description="AMP-binding enzyme C-terminal" evidence="2">
    <location>
        <begin position="408"/>
        <end position="484"/>
    </location>
</feature>
<sequence length="503" mass="52052">MRPDAAAVPRLIHHAVTRQARLHPDSCAVIDGPLRVSYDTLDRAADAYAADLAAAGVRAGDLVPVALPRGARLIVALLAVLKCGAGYATLDVARPAGQLRRSVEQLGARVGIGRPLAEHAAAVWCPPEEPLAETAAGASQPIEADVDEHAVAAVFFTSGTTGAPKAVASPHRAAMRLFVPAPLPGYGPGRTMVQAAPVGWDAFTLEVWGPLITGGTCAIAGGGGLLPDELRELIDEAGARTLWLTSALFNLFVDEDLDAFTGLETVYTGGEVLSPGHVRSFLDRHPGIALFNGYGPVESCGFATTHRIRPADCDNPAGIPIGSPVPGTGVHLADGEIYLTGAGLATGYLNNPAENAARFTTLATAAGAERAYRTGDRAEVDADGVWHFRGRTDRQVKIAGHRVEPAGIEAVARTAPGVRHCAAVPVPGPGGAPDRLALFYTAAATAAESTPAALRGHLQQQLPRPWVPAVLHPLPALPTTANGKVDHAALLALLRATPARSTS</sequence>
<name>A0A6G4U0N1_9ACTN</name>
<dbReference type="Proteomes" id="UP000481583">
    <property type="component" value="Unassembled WGS sequence"/>
</dbReference>
<dbReference type="PANTHER" id="PTHR45527">
    <property type="entry name" value="NONRIBOSOMAL PEPTIDE SYNTHETASE"/>
    <property type="match status" value="1"/>
</dbReference>
<dbReference type="GO" id="GO:0005829">
    <property type="term" value="C:cytosol"/>
    <property type="evidence" value="ECO:0007669"/>
    <property type="project" value="TreeGrafter"/>
</dbReference>
<dbReference type="GO" id="GO:0031177">
    <property type="term" value="F:phosphopantetheine binding"/>
    <property type="evidence" value="ECO:0007669"/>
    <property type="project" value="TreeGrafter"/>
</dbReference>
<dbReference type="InterPro" id="IPR042099">
    <property type="entry name" value="ANL_N_sf"/>
</dbReference>
<dbReference type="Gene3D" id="3.40.50.12780">
    <property type="entry name" value="N-terminal domain of ligase-like"/>
    <property type="match status" value="1"/>
</dbReference>
<dbReference type="Pfam" id="PF00501">
    <property type="entry name" value="AMP-binding"/>
    <property type="match status" value="1"/>
</dbReference>
<dbReference type="PANTHER" id="PTHR45527:SF1">
    <property type="entry name" value="FATTY ACID SYNTHASE"/>
    <property type="match status" value="1"/>
</dbReference>
<dbReference type="GO" id="GO:0009239">
    <property type="term" value="P:enterobactin biosynthetic process"/>
    <property type="evidence" value="ECO:0007669"/>
    <property type="project" value="TreeGrafter"/>
</dbReference>
<dbReference type="InterPro" id="IPR020845">
    <property type="entry name" value="AMP-binding_CS"/>
</dbReference>
<reference evidence="3 4" key="1">
    <citation type="submission" date="2020-02" db="EMBL/GenBank/DDBJ databases">
        <title>Whole-genome analyses of novel actinobacteria.</title>
        <authorList>
            <person name="Sahin N."/>
        </authorList>
    </citation>
    <scope>NUCLEOTIDE SEQUENCE [LARGE SCALE GENOMIC DNA]</scope>
    <source>
        <strain evidence="3 4">A7024</strain>
    </source>
</reference>
<dbReference type="EMBL" id="JAAKZV010000065">
    <property type="protein sequence ID" value="NGN65552.1"/>
    <property type="molecule type" value="Genomic_DNA"/>
</dbReference>